<dbReference type="Proteomes" id="UP001269819">
    <property type="component" value="Unassembled WGS sequence"/>
</dbReference>
<keyword evidence="2" id="KW-0547">Nucleotide-binding</keyword>
<evidence type="ECO:0000259" key="4">
    <source>
        <dbReference type="PROSITE" id="PS50893"/>
    </source>
</evidence>
<dbReference type="PROSITE" id="PS00211">
    <property type="entry name" value="ABC_TRANSPORTER_1"/>
    <property type="match status" value="1"/>
</dbReference>
<dbReference type="PROSITE" id="PS50893">
    <property type="entry name" value="ABC_TRANSPORTER_2"/>
    <property type="match status" value="1"/>
</dbReference>
<organism evidence="5 6">
    <name type="scientific">Marinobacter xestospongiae</name>
    <dbReference type="NCBI Taxonomy" id="994319"/>
    <lineage>
        <taxon>Bacteria</taxon>
        <taxon>Pseudomonadati</taxon>
        <taxon>Pseudomonadota</taxon>
        <taxon>Gammaproteobacteria</taxon>
        <taxon>Pseudomonadales</taxon>
        <taxon>Marinobacteraceae</taxon>
        <taxon>Marinobacter</taxon>
    </lineage>
</organism>
<protein>
    <submittedName>
        <fullName evidence="5">ABC transporter ATP-binding protein</fullName>
    </submittedName>
</protein>
<keyword evidence="3 5" id="KW-0067">ATP-binding</keyword>
<dbReference type="InterPro" id="IPR027417">
    <property type="entry name" value="P-loop_NTPase"/>
</dbReference>
<accession>A0ABU3W1K0</accession>
<name>A0ABU3W1K0_9GAMM</name>
<dbReference type="RefSeq" id="WP_316974528.1">
    <property type="nucleotide sequence ID" value="NZ_JAWIIJ010000011.1"/>
</dbReference>
<keyword evidence="6" id="KW-1185">Reference proteome</keyword>
<evidence type="ECO:0000256" key="3">
    <source>
        <dbReference type="ARBA" id="ARBA00022840"/>
    </source>
</evidence>
<proteinExistence type="predicted"/>
<feature type="domain" description="ABC transporter" evidence="4">
    <location>
        <begin position="4"/>
        <end position="228"/>
    </location>
</feature>
<dbReference type="GO" id="GO:0005524">
    <property type="term" value="F:ATP binding"/>
    <property type="evidence" value="ECO:0007669"/>
    <property type="project" value="UniProtKB-KW"/>
</dbReference>
<dbReference type="PANTHER" id="PTHR42939:SF1">
    <property type="entry name" value="ABC TRANSPORTER ATP-BINDING PROTEIN ALBC-RELATED"/>
    <property type="match status" value="1"/>
</dbReference>
<keyword evidence="1" id="KW-0813">Transport</keyword>
<dbReference type="PANTHER" id="PTHR42939">
    <property type="entry name" value="ABC TRANSPORTER ATP-BINDING PROTEIN ALBC-RELATED"/>
    <property type="match status" value="1"/>
</dbReference>
<dbReference type="Pfam" id="PF00005">
    <property type="entry name" value="ABC_tran"/>
    <property type="match status" value="1"/>
</dbReference>
<dbReference type="Gene3D" id="3.40.50.300">
    <property type="entry name" value="P-loop containing nucleotide triphosphate hydrolases"/>
    <property type="match status" value="1"/>
</dbReference>
<dbReference type="SMART" id="SM00382">
    <property type="entry name" value="AAA"/>
    <property type="match status" value="1"/>
</dbReference>
<dbReference type="InterPro" id="IPR003593">
    <property type="entry name" value="AAA+_ATPase"/>
</dbReference>
<dbReference type="CDD" id="cd03230">
    <property type="entry name" value="ABC_DR_subfamily_A"/>
    <property type="match status" value="1"/>
</dbReference>
<dbReference type="InterPro" id="IPR017871">
    <property type="entry name" value="ABC_transporter-like_CS"/>
</dbReference>
<evidence type="ECO:0000313" key="6">
    <source>
        <dbReference type="Proteomes" id="UP001269819"/>
    </source>
</evidence>
<gene>
    <name evidence="5" type="ORF">RYS15_15410</name>
</gene>
<evidence type="ECO:0000256" key="1">
    <source>
        <dbReference type="ARBA" id="ARBA00022448"/>
    </source>
</evidence>
<comment type="caution">
    <text evidence="5">The sequence shown here is derived from an EMBL/GenBank/DDBJ whole genome shotgun (WGS) entry which is preliminary data.</text>
</comment>
<sequence length="311" mass="33417">MSCFELTQVHYRYDRQPVLRDLSLALAPGQILGLFGHNGAGKTTTIKLILGLLTPDQGRLSVLGGEAGDAAVARHIGYLPENVMFYPQLSGREILRYFARLKRVSETQVPELLAQVGLTDAADRRVRTYSKGMRQRLGLAQALLGSPRLLMLDEPTVGLDPVATAELYRLLQRLRDNGTGIVLCSHVLPGVEPYIDQAAILSAGQLQACGDLAQLRHQADMPVRLSLRSGRGDGLLSALNGHIPTLSTLQPGPDTLVVEVRAGDKMAAIEALLGAGGVDDLQVHQPTLEDLYCHFIQAPSSADAADHRGGA</sequence>
<dbReference type="InterPro" id="IPR051782">
    <property type="entry name" value="ABC_Transporter_VariousFunc"/>
</dbReference>
<dbReference type="SUPFAM" id="SSF52540">
    <property type="entry name" value="P-loop containing nucleoside triphosphate hydrolases"/>
    <property type="match status" value="1"/>
</dbReference>
<evidence type="ECO:0000256" key="2">
    <source>
        <dbReference type="ARBA" id="ARBA00022741"/>
    </source>
</evidence>
<dbReference type="EMBL" id="JAWIIJ010000011">
    <property type="protein sequence ID" value="MDV2080072.1"/>
    <property type="molecule type" value="Genomic_DNA"/>
</dbReference>
<evidence type="ECO:0000313" key="5">
    <source>
        <dbReference type="EMBL" id="MDV2080072.1"/>
    </source>
</evidence>
<dbReference type="InterPro" id="IPR003439">
    <property type="entry name" value="ABC_transporter-like_ATP-bd"/>
</dbReference>
<reference evidence="5 6" key="1">
    <citation type="submission" date="2023-10" db="EMBL/GenBank/DDBJ databases">
        <title>Characteristics and mechanism of a salt-tolerant marine origin heterotrophic nitrifying- aerobic denitrifying bacteria Marinobacter xestospongiae HN1.</title>
        <authorList>
            <person name="Qi R."/>
        </authorList>
    </citation>
    <scope>NUCLEOTIDE SEQUENCE [LARGE SCALE GENOMIC DNA]</scope>
    <source>
        <strain evidence="5 6">HN1</strain>
    </source>
</reference>